<evidence type="ECO:0000256" key="2">
    <source>
        <dbReference type="SAM" id="Phobius"/>
    </source>
</evidence>
<evidence type="ECO:0000256" key="1">
    <source>
        <dbReference type="SAM" id="MobiDB-lite"/>
    </source>
</evidence>
<evidence type="ECO:0000313" key="4">
    <source>
        <dbReference type="Proteomes" id="UP001159363"/>
    </source>
</evidence>
<accession>A0ABQ9IEG3</accession>
<comment type="caution">
    <text evidence="3">The sequence shown here is derived from an EMBL/GenBank/DDBJ whole genome shotgun (WGS) entry which is preliminary data.</text>
</comment>
<dbReference type="EMBL" id="JARBHB010000001">
    <property type="protein sequence ID" value="KAJ8895055.1"/>
    <property type="molecule type" value="Genomic_DNA"/>
</dbReference>
<feature type="region of interest" description="Disordered" evidence="1">
    <location>
        <begin position="469"/>
        <end position="536"/>
    </location>
</feature>
<feature type="transmembrane region" description="Helical" evidence="2">
    <location>
        <begin position="619"/>
        <end position="638"/>
    </location>
</feature>
<reference evidence="3 4" key="1">
    <citation type="submission" date="2023-02" db="EMBL/GenBank/DDBJ databases">
        <title>LHISI_Scaffold_Assembly.</title>
        <authorList>
            <person name="Stuart O.P."/>
            <person name="Cleave R."/>
            <person name="Magrath M.J.L."/>
            <person name="Mikheyev A.S."/>
        </authorList>
    </citation>
    <scope>NUCLEOTIDE SEQUENCE [LARGE SCALE GENOMIC DNA]</scope>
    <source>
        <strain evidence="3">Daus_M_001</strain>
        <tissue evidence="3">Leg muscle</tissue>
    </source>
</reference>
<protein>
    <submittedName>
        <fullName evidence="3">Uncharacterized protein</fullName>
    </submittedName>
</protein>
<organism evidence="3 4">
    <name type="scientific">Dryococelus australis</name>
    <dbReference type="NCBI Taxonomy" id="614101"/>
    <lineage>
        <taxon>Eukaryota</taxon>
        <taxon>Metazoa</taxon>
        <taxon>Ecdysozoa</taxon>
        <taxon>Arthropoda</taxon>
        <taxon>Hexapoda</taxon>
        <taxon>Insecta</taxon>
        <taxon>Pterygota</taxon>
        <taxon>Neoptera</taxon>
        <taxon>Polyneoptera</taxon>
        <taxon>Phasmatodea</taxon>
        <taxon>Verophasmatodea</taxon>
        <taxon>Anareolatae</taxon>
        <taxon>Phasmatidae</taxon>
        <taxon>Eurycanthinae</taxon>
        <taxon>Dryococelus</taxon>
    </lineage>
</organism>
<feature type="transmembrane region" description="Helical" evidence="2">
    <location>
        <begin position="362"/>
        <end position="383"/>
    </location>
</feature>
<keyword evidence="4" id="KW-1185">Reference proteome</keyword>
<evidence type="ECO:0000313" key="3">
    <source>
        <dbReference type="EMBL" id="KAJ8895055.1"/>
    </source>
</evidence>
<feature type="transmembrane region" description="Helical" evidence="2">
    <location>
        <begin position="184"/>
        <end position="203"/>
    </location>
</feature>
<feature type="transmembrane region" description="Helical" evidence="2">
    <location>
        <begin position="326"/>
        <end position="350"/>
    </location>
</feature>
<keyword evidence="2" id="KW-0812">Transmembrane</keyword>
<feature type="region of interest" description="Disordered" evidence="1">
    <location>
        <begin position="1"/>
        <end position="31"/>
    </location>
</feature>
<name>A0ABQ9IEG3_9NEOP</name>
<proteinExistence type="predicted"/>
<feature type="compositionally biased region" description="Basic and acidic residues" evidence="1">
    <location>
        <begin position="12"/>
        <end position="23"/>
    </location>
</feature>
<keyword evidence="2" id="KW-0472">Membrane</keyword>
<dbReference type="Proteomes" id="UP001159363">
    <property type="component" value="Chromosome 1"/>
</dbReference>
<keyword evidence="2" id="KW-1133">Transmembrane helix</keyword>
<gene>
    <name evidence="3" type="ORF">PR048_000380</name>
</gene>
<sequence>MAGALKALRTRRAGESRDGRGERGGGGGPLFAQPCGHVLGRPADSRQSRTYVQSVACTTLKWVAEVYNSYSVAAQHIEHQAHRALTLASSVENVARAMNSGFDAHCRHLGIEKLHFCTISLQASLQDTRQQYSLCRQRPASQHNSIVKDANNIRRWWRALDTILYCENRFSLILSPQAPCPVTLGLRYFLELLLLLLLLLLRLRGHLPRSGLYFPSHQLPGFVLLHYVFFLVLGFTILIWKFAYLQIPYLQTHMRKEVIRILHCLFQCASNDLWNSTSGKCNVWNTSAVGMKFWRECATSRLPPRRTELDSRRSHFRMWESYRKMLLIGGLLHTHLASSSSALMTSMMHFVWCWPTHSTETIGHGGIQTLGVLLSKILLQLTLQIRRICRPMCGHKHSRDRREVQGPCWPRKHIDTTKAGQRKRVLCGAGYCPPDLKPILHCARFQRTVFTCDSAKAWKCCSRIRPVDVSTHNSQQQRPNKEFDIPYSPKNSFGKTEVSKAECRNEGGGGIGDPRENPPTSGIVRHDSHVRKSGREGNWGHCGVAVRHSSTTKANRVRFQAGSPGISHVLIVSVDAAGRRLFTGISRFLRPCIPILPHTHLASPSSALKTSLLRIAQTCLLLLLLLPLLLLLLLLPLLQGSEHVCPRGVEATMGHIRAVHNGSWWLSCTPIRVDSQEK</sequence>
<feature type="transmembrane region" description="Helical" evidence="2">
    <location>
        <begin position="223"/>
        <end position="245"/>
    </location>
</feature>